<name>A0A8H7RA67_9FUNG</name>
<dbReference type="Proteomes" id="UP000603453">
    <property type="component" value="Unassembled WGS sequence"/>
</dbReference>
<feature type="transmembrane region" description="Helical" evidence="2">
    <location>
        <begin position="41"/>
        <end position="62"/>
    </location>
</feature>
<evidence type="ECO:0000313" key="4">
    <source>
        <dbReference type="EMBL" id="KAG2207003.1"/>
    </source>
</evidence>
<proteinExistence type="predicted"/>
<reference evidence="4" key="1">
    <citation type="submission" date="2020-12" db="EMBL/GenBank/DDBJ databases">
        <title>Metabolic potential, ecology and presence of endohyphal bacteria is reflected in genomic diversity of Mucoromycotina.</title>
        <authorList>
            <person name="Muszewska A."/>
            <person name="Okrasinska A."/>
            <person name="Steczkiewicz K."/>
            <person name="Drgas O."/>
            <person name="Orlowska M."/>
            <person name="Perlinska-Lenart U."/>
            <person name="Aleksandrzak-Piekarczyk T."/>
            <person name="Szatraj K."/>
            <person name="Zielenkiewicz U."/>
            <person name="Pilsyk S."/>
            <person name="Malc E."/>
            <person name="Mieczkowski P."/>
            <person name="Kruszewska J.S."/>
            <person name="Biernat P."/>
            <person name="Pawlowska J."/>
        </authorList>
    </citation>
    <scope>NUCLEOTIDE SEQUENCE</scope>
    <source>
        <strain evidence="4">WA0000017839</strain>
    </source>
</reference>
<evidence type="ECO:0000256" key="2">
    <source>
        <dbReference type="SAM" id="Phobius"/>
    </source>
</evidence>
<evidence type="ECO:0000256" key="1">
    <source>
        <dbReference type="SAM" id="MobiDB-lite"/>
    </source>
</evidence>
<dbReference type="EMBL" id="JAEPRD010000027">
    <property type="protein sequence ID" value="KAG2207003.1"/>
    <property type="molecule type" value="Genomic_DNA"/>
</dbReference>
<keyword evidence="2" id="KW-0472">Membrane</keyword>
<dbReference type="PROSITE" id="PS51257">
    <property type="entry name" value="PROKAR_LIPOPROTEIN"/>
    <property type="match status" value="1"/>
</dbReference>
<gene>
    <name evidence="4" type="ORF">INT47_008472</name>
</gene>
<feature type="non-terminal residue" evidence="4">
    <location>
        <position position="1"/>
    </location>
</feature>
<feature type="transmembrane region" description="Helical" evidence="2">
    <location>
        <begin position="74"/>
        <end position="92"/>
    </location>
</feature>
<keyword evidence="2" id="KW-1133">Transmembrane helix</keyword>
<keyword evidence="2" id="KW-0812">Transmembrane</keyword>
<comment type="caution">
    <text evidence="4">The sequence shown here is derived from an EMBL/GenBank/DDBJ whole genome shotgun (WGS) entry which is preliminary data.</text>
</comment>
<protein>
    <recommendedName>
        <fullName evidence="6">MARVEL domain-containing protein</fullName>
    </recommendedName>
</protein>
<accession>A0A8H7RA67</accession>
<sequence>MALRIVILYLLRCITLVLSLGTLGCHVDSGAGPWWPDFIPYILYYVGPIVSILSIFILLILGCIQSKSLLSDRVMSIINLLLFIAIAVYNSLQSGTIPWTGNLTKQFTSNTKGYASYCSNYEDNRTSIRCWLVNGAWMGTIVVGFFWLLLALYTLIQRNSDVYNEDYDAYDYKEDVPMAIRPPSSVQHLPSPPKHQSHGGYTSPILPQQQQQQQHHHQSYTPPVQNNGYYYHQQQPQTYDTSNDYNNDYYLNPVQEEHMNMGYRQHDSLVNNGGYERSRKVSKTYVEEIPANYSNISPSESVQPPHSYDGLV</sequence>
<dbReference type="OrthoDB" id="2262177at2759"/>
<feature type="region of interest" description="Disordered" evidence="1">
    <location>
        <begin position="181"/>
        <end position="230"/>
    </location>
</feature>
<dbReference type="AlphaFoldDB" id="A0A8H7RA67"/>
<feature type="transmembrane region" description="Helical" evidence="2">
    <location>
        <begin position="136"/>
        <end position="156"/>
    </location>
</feature>
<organism evidence="4 5">
    <name type="scientific">Mucor saturninus</name>
    <dbReference type="NCBI Taxonomy" id="64648"/>
    <lineage>
        <taxon>Eukaryota</taxon>
        <taxon>Fungi</taxon>
        <taxon>Fungi incertae sedis</taxon>
        <taxon>Mucoromycota</taxon>
        <taxon>Mucoromycotina</taxon>
        <taxon>Mucoromycetes</taxon>
        <taxon>Mucorales</taxon>
        <taxon>Mucorineae</taxon>
        <taxon>Mucoraceae</taxon>
        <taxon>Mucor</taxon>
    </lineage>
</organism>
<keyword evidence="5" id="KW-1185">Reference proteome</keyword>
<keyword evidence="3" id="KW-0732">Signal</keyword>
<evidence type="ECO:0008006" key="6">
    <source>
        <dbReference type="Google" id="ProtNLM"/>
    </source>
</evidence>
<feature type="signal peptide" evidence="3">
    <location>
        <begin position="1"/>
        <end position="19"/>
    </location>
</feature>
<evidence type="ECO:0000313" key="5">
    <source>
        <dbReference type="Proteomes" id="UP000603453"/>
    </source>
</evidence>
<feature type="compositionally biased region" description="Polar residues" evidence="1">
    <location>
        <begin position="219"/>
        <end position="230"/>
    </location>
</feature>
<evidence type="ECO:0000256" key="3">
    <source>
        <dbReference type="SAM" id="SignalP"/>
    </source>
</evidence>
<feature type="chain" id="PRO_5034947165" description="MARVEL domain-containing protein" evidence="3">
    <location>
        <begin position="20"/>
        <end position="312"/>
    </location>
</feature>